<evidence type="ECO:0000313" key="1">
    <source>
        <dbReference type="EMBL" id="ACD58829.1"/>
    </source>
</evidence>
<proteinExistence type="predicted"/>
<evidence type="ECO:0000313" key="2">
    <source>
        <dbReference type="Proteomes" id="UP000001740"/>
    </source>
</evidence>
<protein>
    <submittedName>
        <fullName evidence="1">Uncharacterized protein</fullName>
    </submittedName>
</protein>
<sequence>MEWNALGVSIPTCAAGSAAYVPAKPTSRINASLRASLYLPFRYLPCAAEIRIGEICDQMRPGTTWVLRCMQ</sequence>
<dbReference type="Proteomes" id="UP000001740">
    <property type="component" value="Chromosome"/>
</dbReference>
<dbReference type="EMBL" id="CP000967">
    <property type="protein sequence ID" value="ACD58829.1"/>
    <property type="molecule type" value="Genomic_DNA"/>
</dbReference>
<dbReference type="AlphaFoldDB" id="A0A0K0GKI9"/>
<accession>A0A0K0GKI9</accession>
<reference evidence="1 2" key="1">
    <citation type="journal article" date="2008" name="BMC Genomics">
        <title>Genome sequence and rapid evolution of the rice pathogen Xanthomonas oryzae pv. oryzae PXO99A.</title>
        <authorList>
            <person name="Salzberg S.L."/>
            <person name="Sommer D.D."/>
            <person name="Schatz M.C."/>
            <person name="Phillippy A.M."/>
            <person name="Rabinowicz P.D."/>
            <person name="Tsuge S."/>
            <person name="Furutani A."/>
            <person name="Ochiai H."/>
            <person name="Delcher A.L."/>
            <person name="Kelley D."/>
            <person name="Madupu R."/>
            <person name="Puiu D."/>
            <person name="Radune D."/>
            <person name="Shumway M."/>
            <person name="Trapnell C."/>
            <person name="Aparna G."/>
            <person name="Jha G."/>
            <person name="Pandey A."/>
            <person name="Patil P.B."/>
            <person name="Ishihara H."/>
            <person name="Meyer D.F."/>
            <person name="Szurek B."/>
            <person name="Verdier V."/>
            <person name="Koebnik R."/>
            <person name="Dow J.M."/>
            <person name="Ryan R.P."/>
            <person name="Hirata H."/>
            <person name="Tsuyumu S."/>
            <person name="Won Lee S."/>
            <person name="Seo Y.S."/>
            <person name="Sriariyanum M."/>
            <person name="Ronald P.C."/>
            <person name="Sonti R.V."/>
            <person name="Van Sluys M.A."/>
            <person name="Leach J.E."/>
            <person name="White F.F."/>
            <person name="Bogdanove A.J."/>
        </authorList>
    </citation>
    <scope>NUCLEOTIDE SEQUENCE [LARGE SCALE GENOMIC DNA]</scope>
    <source>
        <strain evidence="1 2">PXO99A</strain>
    </source>
</reference>
<gene>
    <name evidence="1" type="ordered locus">PXO_05592</name>
</gene>
<organism evidence="1 2">
    <name type="scientific">Xanthomonas oryzae pv. oryzae (strain PXO99A)</name>
    <dbReference type="NCBI Taxonomy" id="360094"/>
    <lineage>
        <taxon>Bacteria</taxon>
        <taxon>Pseudomonadati</taxon>
        <taxon>Pseudomonadota</taxon>
        <taxon>Gammaproteobacteria</taxon>
        <taxon>Lysobacterales</taxon>
        <taxon>Lysobacteraceae</taxon>
        <taxon>Xanthomonas</taxon>
    </lineage>
</organism>
<name>A0A0K0GKI9_XANOP</name>
<dbReference type="KEGG" id="xop:PXO_05592"/>
<dbReference type="HOGENOM" id="CLU_2739095_0_0_6"/>